<reference evidence="1" key="1">
    <citation type="submission" date="2023-08" db="EMBL/GenBank/DDBJ databases">
        <title>A de novo genome assembly of Solanum verrucosum Schlechtendal, a Mexican diploid species geographically isolated from the other diploid A-genome species in potato relatives.</title>
        <authorList>
            <person name="Hosaka K."/>
        </authorList>
    </citation>
    <scope>NUCLEOTIDE SEQUENCE</scope>
    <source>
        <tissue evidence="1">Young leaves</tissue>
    </source>
</reference>
<name>A0AAF0PT63_SOLVR</name>
<sequence length="22" mass="2663">MVFMLISFQTTKVCNMCLRKRI</sequence>
<accession>A0AAF0PT63</accession>
<evidence type="ECO:0000313" key="1">
    <source>
        <dbReference type="EMBL" id="WMV08790.1"/>
    </source>
</evidence>
<dbReference type="AlphaFoldDB" id="A0AAF0PT63"/>
<gene>
    <name evidence="1" type="ORF">MTR67_002175</name>
</gene>
<dbReference type="EMBL" id="CP133612">
    <property type="protein sequence ID" value="WMV08790.1"/>
    <property type="molecule type" value="Genomic_DNA"/>
</dbReference>
<protein>
    <submittedName>
        <fullName evidence="1">Uncharacterized protein</fullName>
    </submittedName>
</protein>
<keyword evidence="2" id="KW-1185">Reference proteome</keyword>
<evidence type="ECO:0000313" key="2">
    <source>
        <dbReference type="Proteomes" id="UP001234989"/>
    </source>
</evidence>
<proteinExistence type="predicted"/>
<dbReference type="Proteomes" id="UP001234989">
    <property type="component" value="Chromosome 1"/>
</dbReference>
<organism evidence="1 2">
    <name type="scientific">Solanum verrucosum</name>
    <dbReference type="NCBI Taxonomy" id="315347"/>
    <lineage>
        <taxon>Eukaryota</taxon>
        <taxon>Viridiplantae</taxon>
        <taxon>Streptophyta</taxon>
        <taxon>Embryophyta</taxon>
        <taxon>Tracheophyta</taxon>
        <taxon>Spermatophyta</taxon>
        <taxon>Magnoliopsida</taxon>
        <taxon>eudicotyledons</taxon>
        <taxon>Gunneridae</taxon>
        <taxon>Pentapetalae</taxon>
        <taxon>asterids</taxon>
        <taxon>lamiids</taxon>
        <taxon>Solanales</taxon>
        <taxon>Solanaceae</taxon>
        <taxon>Solanoideae</taxon>
        <taxon>Solaneae</taxon>
        <taxon>Solanum</taxon>
    </lineage>
</organism>